<evidence type="ECO:0000259" key="7">
    <source>
        <dbReference type="Pfam" id="PF06271"/>
    </source>
</evidence>
<organism evidence="8 9">
    <name type="scientific">Micromonospora yangpuensis</name>
    <dbReference type="NCBI Taxonomy" id="683228"/>
    <lineage>
        <taxon>Bacteria</taxon>
        <taxon>Bacillati</taxon>
        <taxon>Actinomycetota</taxon>
        <taxon>Actinomycetes</taxon>
        <taxon>Micromonosporales</taxon>
        <taxon>Micromonosporaceae</taxon>
        <taxon>Micromonospora</taxon>
    </lineage>
</organism>
<keyword evidence="4 6" id="KW-1133">Transmembrane helix</keyword>
<gene>
    <name evidence="8" type="ORF">GA0070617_0182</name>
</gene>
<dbReference type="Proteomes" id="UP000198937">
    <property type="component" value="Unassembled WGS sequence"/>
</dbReference>
<evidence type="ECO:0000256" key="4">
    <source>
        <dbReference type="ARBA" id="ARBA00022989"/>
    </source>
</evidence>
<keyword evidence="5 6" id="KW-0472">Membrane</keyword>
<dbReference type="InterPro" id="IPR010432">
    <property type="entry name" value="RDD"/>
</dbReference>
<evidence type="ECO:0000256" key="6">
    <source>
        <dbReference type="SAM" id="Phobius"/>
    </source>
</evidence>
<evidence type="ECO:0000256" key="5">
    <source>
        <dbReference type="ARBA" id="ARBA00023136"/>
    </source>
</evidence>
<dbReference type="PANTHER" id="PTHR36115">
    <property type="entry name" value="PROLINE-RICH ANTIGEN HOMOLOG-RELATED"/>
    <property type="match status" value="1"/>
</dbReference>
<sequence length="130" mass="14135">MKFSGWFVRAGAYLVDFLIAAPFFLVAGLLGEPANPVLYYSLAAAGSAVWAYNRWWLAGRTGQSWGRRLVGIQLLGAGSKRPAGPVRAAVRDLAHGLDGLVFFVGYLFPLFTAKRQTIADMVTRTVVTAR</sequence>
<dbReference type="AlphaFoldDB" id="A0A1C6TWR6"/>
<keyword evidence="9" id="KW-1185">Reference proteome</keyword>
<dbReference type="RefSeq" id="WP_091432598.1">
    <property type="nucleotide sequence ID" value="NZ_BMMJ01000003.1"/>
</dbReference>
<protein>
    <submittedName>
        <fullName evidence="8">RDD family protein</fullName>
    </submittedName>
</protein>
<dbReference type="GO" id="GO:0005886">
    <property type="term" value="C:plasma membrane"/>
    <property type="evidence" value="ECO:0007669"/>
    <property type="project" value="UniProtKB-SubCell"/>
</dbReference>
<evidence type="ECO:0000313" key="8">
    <source>
        <dbReference type="EMBL" id="SCL46197.1"/>
    </source>
</evidence>
<dbReference type="STRING" id="683228.GA0070617_0182"/>
<dbReference type="OrthoDB" id="9793824at2"/>
<evidence type="ECO:0000256" key="1">
    <source>
        <dbReference type="ARBA" id="ARBA00004651"/>
    </source>
</evidence>
<evidence type="ECO:0000256" key="3">
    <source>
        <dbReference type="ARBA" id="ARBA00022692"/>
    </source>
</evidence>
<dbReference type="PANTHER" id="PTHR36115:SF6">
    <property type="entry name" value="PROLINE-RICH ANTIGEN HOMOLOG"/>
    <property type="match status" value="1"/>
</dbReference>
<proteinExistence type="predicted"/>
<feature type="transmembrane region" description="Helical" evidence="6">
    <location>
        <begin position="12"/>
        <end position="31"/>
    </location>
</feature>
<keyword evidence="2" id="KW-1003">Cell membrane</keyword>
<accession>A0A1C6TWR6</accession>
<evidence type="ECO:0000256" key="2">
    <source>
        <dbReference type="ARBA" id="ARBA00022475"/>
    </source>
</evidence>
<feature type="transmembrane region" description="Helical" evidence="6">
    <location>
        <begin position="37"/>
        <end position="57"/>
    </location>
</feature>
<keyword evidence="3 6" id="KW-0812">Transmembrane</keyword>
<reference evidence="8 9" key="1">
    <citation type="submission" date="2016-06" db="EMBL/GenBank/DDBJ databases">
        <authorList>
            <person name="Kjaerup R.B."/>
            <person name="Dalgaard T.S."/>
            <person name="Juul-Madsen H.R."/>
        </authorList>
    </citation>
    <scope>NUCLEOTIDE SEQUENCE [LARGE SCALE GENOMIC DNA]</scope>
    <source>
        <strain evidence="8 9">DSM 45577</strain>
    </source>
</reference>
<dbReference type="Pfam" id="PF06271">
    <property type="entry name" value="RDD"/>
    <property type="match status" value="1"/>
</dbReference>
<feature type="domain" description="RDD" evidence="7">
    <location>
        <begin position="4"/>
        <end position="123"/>
    </location>
</feature>
<comment type="subcellular location">
    <subcellularLocation>
        <location evidence="1">Cell membrane</location>
        <topology evidence="1">Multi-pass membrane protein</topology>
    </subcellularLocation>
</comment>
<name>A0A1C6TWR6_9ACTN</name>
<dbReference type="InterPro" id="IPR051791">
    <property type="entry name" value="Pra-immunoreactive"/>
</dbReference>
<dbReference type="EMBL" id="FMIA01000002">
    <property type="protein sequence ID" value="SCL46197.1"/>
    <property type="molecule type" value="Genomic_DNA"/>
</dbReference>
<evidence type="ECO:0000313" key="9">
    <source>
        <dbReference type="Proteomes" id="UP000198937"/>
    </source>
</evidence>